<name>A0ABW2WRT6_9ACTN</name>
<organism evidence="1 3">
    <name type="scientific">Streptomyces sanglieri</name>
    <dbReference type="NCBI Taxonomy" id="193460"/>
    <lineage>
        <taxon>Bacteria</taxon>
        <taxon>Bacillati</taxon>
        <taxon>Actinomycetota</taxon>
        <taxon>Actinomycetes</taxon>
        <taxon>Kitasatosporales</taxon>
        <taxon>Streptomycetaceae</taxon>
        <taxon>Streptomyces</taxon>
    </lineage>
</organism>
<accession>A0ABW2WRT6</accession>
<dbReference type="Proteomes" id="UP001596915">
    <property type="component" value="Unassembled WGS sequence"/>
</dbReference>
<reference evidence="1" key="1">
    <citation type="journal article" date="2014" name="Int. J. Syst. Evol. Microbiol.">
        <title>Complete genome of a new Firmicutes species belonging to the dominant human colonic microbiota ('Ruminococcus bicirculans') reveals two chromosomes and a selective capacity to utilize plant glucans.</title>
        <authorList>
            <consortium name="NISC Comparative Sequencing Program"/>
            <person name="Wegmann U."/>
            <person name="Louis P."/>
            <person name="Goesmann A."/>
            <person name="Henrissat B."/>
            <person name="Duncan S.H."/>
            <person name="Flint H.J."/>
        </authorList>
    </citation>
    <scope>NUCLEOTIDE SEQUENCE</scope>
    <source>
        <strain evidence="1">JCM 12607</strain>
    </source>
</reference>
<protein>
    <submittedName>
        <fullName evidence="1">Uncharacterized protein</fullName>
    </submittedName>
</protein>
<evidence type="ECO:0000313" key="3">
    <source>
        <dbReference type="Proteomes" id="UP001596915"/>
    </source>
</evidence>
<gene>
    <name evidence="1" type="ORF">ACFQ2K_17320</name>
    <name evidence="2" type="ORF">ACFQ2K_54475</name>
</gene>
<reference evidence="1" key="3">
    <citation type="submission" date="2024-09" db="EMBL/GenBank/DDBJ databases">
        <authorList>
            <person name="Sun Q."/>
            <person name="Mori K."/>
        </authorList>
    </citation>
    <scope>NUCLEOTIDE SEQUENCE</scope>
    <source>
        <strain evidence="1">JCM 12607</strain>
    </source>
</reference>
<proteinExistence type="predicted"/>
<keyword evidence="3" id="KW-1185">Reference proteome</keyword>
<dbReference type="EMBL" id="JBHTGL010000015">
    <property type="protein sequence ID" value="MFD0630259.1"/>
    <property type="molecule type" value="Genomic_DNA"/>
</dbReference>
<evidence type="ECO:0000313" key="1">
    <source>
        <dbReference type="EMBL" id="MFD0624266.1"/>
    </source>
</evidence>
<reference evidence="3" key="2">
    <citation type="journal article" date="2019" name="Int. J. Syst. Evol. Microbiol.">
        <title>The Global Catalogue of Microorganisms (GCM) 10K type strain sequencing project: providing services to taxonomists for standard genome sequencing and annotation.</title>
        <authorList>
            <consortium name="The Broad Institute Genomics Platform"/>
            <consortium name="The Broad Institute Genome Sequencing Center for Infectious Disease"/>
            <person name="Wu L."/>
            <person name="Ma J."/>
        </authorList>
    </citation>
    <scope>NUCLEOTIDE SEQUENCE [LARGE SCALE GENOMIC DNA]</scope>
    <source>
        <strain evidence="3">JCM 12607</strain>
    </source>
</reference>
<evidence type="ECO:0000313" key="2">
    <source>
        <dbReference type="EMBL" id="MFD0630259.1"/>
    </source>
</evidence>
<dbReference type="EMBL" id="JBHTGL010000008">
    <property type="protein sequence ID" value="MFD0624266.1"/>
    <property type="molecule type" value="Genomic_DNA"/>
</dbReference>
<comment type="caution">
    <text evidence="1">The sequence shown here is derived from an EMBL/GenBank/DDBJ whole genome shotgun (WGS) entry which is preliminary data.</text>
</comment>
<sequence>MRELYYFDHGQDFGLSGFAGTLCSRATLRTDVPVVLALAGAQTDDEDDQLGRDVRLLLESPLPDEVLHAVWLAAVRRCFDPAEEGTDIRCWLRRVAEVCPPCTRERERAEPEFLDRVRPTVTEEDVRLLLDSALSDEAVTALWRTASRRLYVDASFDADEGFDADARAWLDRVARACRERLREVDPGYVPYLSPARTDLAGAVLREVREAASAEAAEVRDVAHVLEDVVATVDPDLGFRLLLQILFTYDVPVPDARSDRYRALGERLGFSADHLDDQLPRRTD</sequence>